<dbReference type="InterPro" id="IPR052529">
    <property type="entry name" value="Bact_Transport_Assoc"/>
</dbReference>
<evidence type="ECO:0000256" key="1">
    <source>
        <dbReference type="SAM" id="Phobius"/>
    </source>
</evidence>
<evidence type="ECO:0000259" key="2">
    <source>
        <dbReference type="Pfam" id="PF04235"/>
    </source>
</evidence>
<dbReference type="Pfam" id="PF04235">
    <property type="entry name" value="DUF418"/>
    <property type="match status" value="1"/>
</dbReference>
<name>A0A382ZQQ2_9ZZZZ</name>
<feature type="domain" description="DUF418" evidence="2">
    <location>
        <begin position="2"/>
        <end position="102"/>
    </location>
</feature>
<dbReference type="EMBL" id="UINC01185876">
    <property type="protein sequence ID" value="SVD97801.1"/>
    <property type="molecule type" value="Genomic_DNA"/>
</dbReference>
<keyword evidence="1" id="KW-0812">Transmembrane</keyword>
<organism evidence="3">
    <name type="scientific">marine metagenome</name>
    <dbReference type="NCBI Taxonomy" id="408172"/>
    <lineage>
        <taxon>unclassified sequences</taxon>
        <taxon>metagenomes</taxon>
        <taxon>ecological metagenomes</taxon>
    </lineage>
</organism>
<reference evidence="3" key="1">
    <citation type="submission" date="2018-05" db="EMBL/GenBank/DDBJ databases">
        <authorList>
            <person name="Lanie J.A."/>
            <person name="Ng W.-L."/>
            <person name="Kazmierczak K.M."/>
            <person name="Andrzejewski T.M."/>
            <person name="Davidsen T.M."/>
            <person name="Wayne K.J."/>
            <person name="Tettelin H."/>
            <person name="Glass J.I."/>
            <person name="Rusch D."/>
            <person name="Podicherti R."/>
            <person name="Tsui H.-C.T."/>
            <person name="Winkler M.E."/>
        </authorList>
    </citation>
    <scope>NUCLEOTIDE SEQUENCE</scope>
</reference>
<keyword evidence="1" id="KW-1133">Transmembrane helix</keyword>
<gene>
    <name evidence="3" type="ORF">METZ01_LOCUS450655</name>
</gene>
<feature type="transmembrane region" description="Helical" evidence="1">
    <location>
        <begin position="6"/>
        <end position="23"/>
    </location>
</feature>
<proteinExistence type="predicted"/>
<accession>A0A382ZQQ2</accession>
<dbReference type="PANTHER" id="PTHR30590">
    <property type="entry name" value="INNER MEMBRANE PROTEIN"/>
    <property type="match status" value="1"/>
</dbReference>
<sequence>MVFYGFGIGFPISILGLGLSYFFEWNWLYSQFPDRIPNTISTPFISYGYIRYDLLWSRKEFLKSLKNRLESIGKTALTCYLIQSVISTFIFCGFGLGLYGHLIE</sequence>
<protein>
    <recommendedName>
        <fullName evidence="2">DUF418 domain-containing protein</fullName>
    </recommendedName>
</protein>
<evidence type="ECO:0000313" key="3">
    <source>
        <dbReference type="EMBL" id="SVD97801.1"/>
    </source>
</evidence>
<dbReference type="PANTHER" id="PTHR30590:SF2">
    <property type="entry name" value="INNER MEMBRANE PROTEIN"/>
    <property type="match status" value="1"/>
</dbReference>
<keyword evidence="1" id="KW-0472">Membrane</keyword>
<dbReference type="InterPro" id="IPR007349">
    <property type="entry name" value="DUF418"/>
</dbReference>
<dbReference type="AlphaFoldDB" id="A0A382ZQQ2"/>
<feature type="transmembrane region" description="Helical" evidence="1">
    <location>
        <begin position="77"/>
        <end position="99"/>
    </location>
</feature>